<dbReference type="AlphaFoldDB" id="A0AAV1T817"/>
<organism evidence="1 2">
    <name type="scientific">Peronospora matthiolae</name>
    <dbReference type="NCBI Taxonomy" id="2874970"/>
    <lineage>
        <taxon>Eukaryota</taxon>
        <taxon>Sar</taxon>
        <taxon>Stramenopiles</taxon>
        <taxon>Oomycota</taxon>
        <taxon>Peronosporomycetes</taxon>
        <taxon>Peronosporales</taxon>
        <taxon>Peronosporaceae</taxon>
        <taxon>Peronospora</taxon>
    </lineage>
</organism>
<proteinExistence type="predicted"/>
<evidence type="ECO:0000313" key="1">
    <source>
        <dbReference type="EMBL" id="CAK7901999.1"/>
    </source>
</evidence>
<sequence>MSLQTQGTHATSPDIVSDHDNDVVGVTASHGAVSSIACQATPVAVGVSDESQDELVKKVEDLREILGQTQNTLGEARSRLATLEGDRARLQKMESRQTRVEAQLDLLIWMQHPEATQMYAAQAPSSQHGTGAGMD</sequence>
<evidence type="ECO:0000313" key="2">
    <source>
        <dbReference type="Proteomes" id="UP001162060"/>
    </source>
</evidence>
<protein>
    <submittedName>
        <fullName evidence="1">Uncharacterized protein</fullName>
    </submittedName>
</protein>
<accession>A0AAV1T817</accession>
<reference evidence="1" key="1">
    <citation type="submission" date="2024-01" db="EMBL/GenBank/DDBJ databases">
        <authorList>
            <person name="Webb A."/>
        </authorList>
    </citation>
    <scope>NUCLEOTIDE SEQUENCE</scope>
    <source>
        <strain evidence="1">Pm1</strain>
    </source>
</reference>
<gene>
    <name evidence="1" type="ORF">PM001_LOCUS2398</name>
</gene>
<comment type="caution">
    <text evidence="1">The sequence shown here is derived from an EMBL/GenBank/DDBJ whole genome shotgun (WGS) entry which is preliminary data.</text>
</comment>
<dbReference type="Proteomes" id="UP001162060">
    <property type="component" value="Unassembled WGS sequence"/>
</dbReference>
<dbReference type="EMBL" id="CAKLBY020000024">
    <property type="protein sequence ID" value="CAK7901999.1"/>
    <property type="molecule type" value="Genomic_DNA"/>
</dbReference>
<name>A0AAV1T817_9STRA</name>